<dbReference type="EMBL" id="BAABCS010000018">
    <property type="protein sequence ID" value="GAA4052973.1"/>
    <property type="molecule type" value="Genomic_DNA"/>
</dbReference>
<evidence type="ECO:0000313" key="2">
    <source>
        <dbReference type="Proteomes" id="UP001500426"/>
    </source>
</evidence>
<dbReference type="Pfam" id="PF04338">
    <property type="entry name" value="DUF481"/>
    <property type="match status" value="1"/>
</dbReference>
<keyword evidence="2" id="KW-1185">Reference proteome</keyword>
<name>A0ABP7UU26_9FLAO</name>
<accession>A0ABP7UU26</accession>
<dbReference type="Proteomes" id="UP001500426">
    <property type="component" value="Unassembled WGS sequence"/>
</dbReference>
<dbReference type="InterPro" id="IPR007433">
    <property type="entry name" value="DUF481"/>
</dbReference>
<sequence length="236" mass="27148">MVNIESQRIQTDSIRFVINGDLSYSSQKNNNEKFSVFGASFTSQLKTKSLKDIFLLLANANYSKVNDDDLSNSLLIHGRYNRKLSKFIRLEAFLQYQTNKLLGIDYRELIGIGPRFKIPNKKDLKLYYGLLYMHENEKTINKNNLIYYSNLNRISTYLSGSIKIAKDIGEFTTVTYYQPCINDFNNYRLNNQSSLTFTLTSHVKFINTLTILYDASPPIGISKSNVSFTNGIKISY</sequence>
<protein>
    <recommendedName>
        <fullName evidence="3">DUF481 domain-containing protein</fullName>
    </recommendedName>
</protein>
<comment type="caution">
    <text evidence="1">The sequence shown here is derived from an EMBL/GenBank/DDBJ whole genome shotgun (WGS) entry which is preliminary data.</text>
</comment>
<proteinExistence type="predicted"/>
<evidence type="ECO:0000313" key="1">
    <source>
        <dbReference type="EMBL" id="GAA4052973.1"/>
    </source>
</evidence>
<reference evidence="2" key="1">
    <citation type="journal article" date="2019" name="Int. J. Syst. Evol. Microbiol.">
        <title>The Global Catalogue of Microorganisms (GCM) 10K type strain sequencing project: providing services to taxonomists for standard genome sequencing and annotation.</title>
        <authorList>
            <consortium name="The Broad Institute Genomics Platform"/>
            <consortium name="The Broad Institute Genome Sequencing Center for Infectious Disease"/>
            <person name="Wu L."/>
            <person name="Ma J."/>
        </authorList>
    </citation>
    <scope>NUCLEOTIDE SEQUENCE [LARGE SCALE GENOMIC DNA]</scope>
    <source>
        <strain evidence="2">JCM 17068</strain>
    </source>
</reference>
<gene>
    <name evidence="1" type="ORF">GCM10022388_19100</name>
</gene>
<organism evidence="1 2">
    <name type="scientific">Flavobacterium chungnamense</name>
    <dbReference type="NCBI Taxonomy" id="706182"/>
    <lineage>
        <taxon>Bacteria</taxon>
        <taxon>Pseudomonadati</taxon>
        <taxon>Bacteroidota</taxon>
        <taxon>Flavobacteriia</taxon>
        <taxon>Flavobacteriales</taxon>
        <taxon>Flavobacteriaceae</taxon>
        <taxon>Flavobacterium</taxon>
    </lineage>
</organism>
<evidence type="ECO:0008006" key="3">
    <source>
        <dbReference type="Google" id="ProtNLM"/>
    </source>
</evidence>